<feature type="transmembrane region" description="Helical" evidence="8">
    <location>
        <begin position="12"/>
        <end position="36"/>
    </location>
</feature>
<dbReference type="PANTHER" id="PTHR10587:SF133">
    <property type="entry name" value="CHITIN DEACETYLASE 1-RELATED"/>
    <property type="match status" value="1"/>
</dbReference>
<keyword evidence="8" id="KW-0812">Transmembrane</keyword>
<evidence type="ECO:0000256" key="8">
    <source>
        <dbReference type="SAM" id="Phobius"/>
    </source>
</evidence>
<gene>
    <name evidence="10" type="ORF">H2204_011843</name>
</gene>
<dbReference type="EC" id="3.5.1.41" evidence="6"/>
<dbReference type="InterPro" id="IPR050248">
    <property type="entry name" value="Polysacc_deacetylase_ArnD"/>
</dbReference>
<keyword evidence="4" id="KW-0624">Polysaccharide degradation</keyword>
<dbReference type="GO" id="GO:0006032">
    <property type="term" value="P:chitin catabolic process"/>
    <property type="evidence" value="ECO:0007669"/>
    <property type="project" value="UniProtKB-KW"/>
</dbReference>
<feature type="transmembrane region" description="Helical" evidence="8">
    <location>
        <begin position="457"/>
        <end position="479"/>
    </location>
</feature>
<dbReference type="GO" id="GO:0005975">
    <property type="term" value="P:carbohydrate metabolic process"/>
    <property type="evidence" value="ECO:0007669"/>
    <property type="project" value="InterPro"/>
</dbReference>
<dbReference type="AlphaFoldDB" id="A0AA38XTG4"/>
<dbReference type="EMBL" id="JAPDRN010000114">
    <property type="protein sequence ID" value="KAJ9621408.1"/>
    <property type="molecule type" value="Genomic_DNA"/>
</dbReference>
<dbReference type="Pfam" id="PF01522">
    <property type="entry name" value="Polysacc_deac_1"/>
    <property type="match status" value="1"/>
</dbReference>
<sequence length="810" mass="89640">MTAFTARLGRFFGAGLMLFLLQVVALLSVGLAAGYFHHRVDLLLEPLSLACGGTDPAARLHVAEHLLARADALDDWQPLCWLPMATLLLALLGTLLVCVHWLRHVDASLRRSAWGLLALHAAALLLASAMLRLYEHVWAGITTTLPAACMTDLAPDGHALPSSMRQWLLQLFARADLMPPHAPDALAIILCGLLLAAMGTDPKGCVARPAECRNRAASGQKTVCVLMFNENETAIPGAGMIQTLWKWARSTGVAKYLLLLAFPMFGRPLHFVAGESRRSYASARFGTVALPLAAAGIWVYAMILFFDGVATELVPRLNETLGEIAAYRRMNLLNSLVKWETALLILVMVVASSYIRHGYYLLARSVVARFSVPGPVIPRKYFLVSTSSTAFLYGIAGVLFGLVQRYGVEHRALVESVVVSPWFAALLAVFGIANFVGWRNRRAAHVELYGSSLASTCVDLAVIPLLIVPLILMMLVIVADTFSPKADLMRSLLHALPLLLLSLTVHAAEVDRRIAVTIDDLPWARLDEIVPADLQARHAALMAQLRQADVPVVGFVNENKLEVDGQVQPARVQMLRDWLDTGYELGNHTWSHMDLNAKGVAAFQQDFLRGEQVLRPLLAERGQTPQWMRHPYLRAGRTPEDRVAMDVFFKQHGYRVAPVTVDNGEWVWAFAYANVMNEQPDSPQREATLASLRKGYVPYMLNKVDYYEQQSQALLGYAVPQVWLMHANELNAATFAELVAATKRRGYRFVSLQEAVRDPAYARGAEGYSGRYGPSWLHRWAMAENKPKAFYAGEPEVPKWVMKLAKVEGE</sequence>
<feature type="transmembrane region" description="Helical" evidence="8">
    <location>
        <begin position="81"/>
        <end position="102"/>
    </location>
</feature>
<proteinExistence type="predicted"/>
<keyword evidence="8" id="KW-1133">Transmembrane helix</keyword>
<evidence type="ECO:0000256" key="4">
    <source>
        <dbReference type="ARBA" id="ARBA00023024"/>
    </source>
</evidence>
<dbReference type="InterPro" id="IPR011330">
    <property type="entry name" value="Glyco_hydro/deAcase_b/a-brl"/>
</dbReference>
<dbReference type="CDD" id="cd10960">
    <property type="entry name" value="CE4_NodB_like_1"/>
    <property type="match status" value="1"/>
</dbReference>
<keyword evidence="5" id="KW-0170">Cobalt</keyword>
<feature type="transmembrane region" description="Helical" evidence="8">
    <location>
        <begin position="342"/>
        <end position="362"/>
    </location>
</feature>
<comment type="catalytic activity">
    <reaction evidence="7">
        <text>[(1-&gt;4)-N-acetyl-beta-D-glucosaminyl](n) + n H2O = chitosan + n acetate</text>
        <dbReference type="Rhea" id="RHEA:10464"/>
        <dbReference type="Rhea" id="RHEA-COMP:9593"/>
        <dbReference type="Rhea" id="RHEA-COMP:9597"/>
        <dbReference type="ChEBI" id="CHEBI:15377"/>
        <dbReference type="ChEBI" id="CHEBI:17029"/>
        <dbReference type="ChEBI" id="CHEBI:30089"/>
        <dbReference type="ChEBI" id="CHEBI:57704"/>
        <dbReference type="EC" id="3.5.1.41"/>
    </reaction>
    <physiologicalReaction direction="left-to-right" evidence="7">
        <dbReference type="Rhea" id="RHEA:10465"/>
    </physiologicalReaction>
</comment>
<dbReference type="GO" id="GO:0016020">
    <property type="term" value="C:membrane"/>
    <property type="evidence" value="ECO:0007669"/>
    <property type="project" value="TreeGrafter"/>
</dbReference>
<dbReference type="PROSITE" id="PS51677">
    <property type="entry name" value="NODB"/>
    <property type="match status" value="1"/>
</dbReference>
<feature type="transmembrane region" description="Helical" evidence="8">
    <location>
        <begin position="285"/>
        <end position="306"/>
    </location>
</feature>
<evidence type="ECO:0000313" key="10">
    <source>
        <dbReference type="EMBL" id="KAJ9621408.1"/>
    </source>
</evidence>
<dbReference type="GO" id="GO:0004099">
    <property type="term" value="F:chitin deacetylase activity"/>
    <property type="evidence" value="ECO:0007669"/>
    <property type="project" value="UniProtKB-EC"/>
</dbReference>
<keyword evidence="3" id="KW-0378">Hydrolase</keyword>
<dbReference type="SUPFAM" id="SSF88713">
    <property type="entry name" value="Glycoside hydrolase/deacetylase"/>
    <property type="match status" value="1"/>
</dbReference>
<evidence type="ECO:0000256" key="7">
    <source>
        <dbReference type="ARBA" id="ARBA00048494"/>
    </source>
</evidence>
<comment type="cofactor">
    <cofactor evidence="1">
        <name>Co(2+)</name>
        <dbReference type="ChEBI" id="CHEBI:48828"/>
    </cofactor>
</comment>
<evidence type="ECO:0000256" key="2">
    <source>
        <dbReference type="ARBA" id="ARBA00022723"/>
    </source>
</evidence>
<protein>
    <recommendedName>
        <fullName evidence="6">chitin deacetylase</fullName>
        <ecNumber evidence="6">3.5.1.41</ecNumber>
    </recommendedName>
</protein>
<comment type="caution">
    <text evidence="10">The sequence shown here is derived from an EMBL/GenBank/DDBJ whole genome shotgun (WGS) entry which is preliminary data.</text>
</comment>
<feature type="transmembrane region" description="Helical" evidence="8">
    <location>
        <begin position="416"/>
        <end position="436"/>
    </location>
</feature>
<evidence type="ECO:0000256" key="5">
    <source>
        <dbReference type="ARBA" id="ARBA00023285"/>
    </source>
</evidence>
<feature type="transmembrane region" description="Helical" evidence="8">
    <location>
        <begin position="114"/>
        <end position="134"/>
    </location>
</feature>
<keyword evidence="8" id="KW-0472">Membrane</keyword>
<dbReference type="Gene3D" id="3.20.20.370">
    <property type="entry name" value="Glycoside hydrolase/deacetylase"/>
    <property type="match status" value="1"/>
</dbReference>
<evidence type="ECO:0000256" key="3">
    <source>
        <dbReference type="ARBA" id="ARBA00022801"/>
    </source>
</evidence>
<accession>A0AA38XTG4</accession>
<keyword evidence="4" id="KW-0119">Carbohydrate metabolism</keyword>
<evidence type="ECO:0000256" key="1">
    <source>
        <dbReference type="ARBA" id="ARBA00001941"/>
    </source>
</evidence>
<organism evidence="10">
    <name type="scientific">Knufia peltigerae</name>
    <dbReference type="NCBI Taxonomy" id="1002370"/>
    <lineage>
        <taxon>Eukaryota</taxon>
        <taxon>Fungi</taxon>
        <taxon>Dikarya</taxon>
        <taxon>Ascomycota</taxon>
        <taxon>Pezizomycotina</taxon>
        <taxon>Eurotiomycetes</taxon>
        <taxon>Chaetothyriomycetidae</taxon>
        <taxon>Chaetothyriales</taxon>
        <taxon>Trichomeriaceae</taxon>
        <taxon>Knufia</taxon>
    </lineage>
</organism>
<dbReference type="GO" id="GO:0009272">
    <property type="term" value="P:fungal-type cell wall biogenesis"/>
    <property type="evidence" value="ECO:0007669"/>
    <property type="project" value="UniProtKB-ARBA"/>
</dbReference>
<evidence type="ECO:0000256" key="6">
    <source>
        <dbReference type="ARBA" id="ARBA00024056"/>
    </source>
</evidence>
<dbReference type="InterPro" id="IPR002509">
    <property type="entry name" value="NODB_dom"/>
</dbReference>
<evidence type="ECO:0000259" key="9">
    <source>
        <dbReference type="PROSITE" id="PS51677"/>
    </source>
</evidence>
<name>A0AA38XTG4_9EURO</name>
<feature type="transmembrane region" description="Helical" evidence="8">
    <location>
        <begin position="382"/>
        <end position="404"/>
    </location>
</feature>
<reference evidence="10" key="1">
    <citation type="submission" date="2022-10" db="EMBL/GenBank/DDBJ databases">
        <title>Culturing micro-colonial fungi from biological soil crusts in the Mojave desert and describing Neophaeococcomyces mojavensis, and introducing the new genera and species Taxawa tesnikishii.</title>
        <authorList>
            <person name="Kurbessoian T."/>
            <person name="Stajich J.E."/>
        </authorList>
    </citation>
    <scope>NUCLEOTIDE SEQUENCE</scope>
    <source>
        <strain evidence="10">TK_35</strain>
    </source>
</reference>
<dbReference type="PANTHER" id="PTHR10587">
    <property type="entry name" value="GLYCOSYL TRANSFERASE-RELATED"/>
    <property type="match status" value="1"/>
</dbReference>
<dbReference type="GO" id="GO:0046872">
    <property type="term" value="F:metal ion binding"/>
    <property type="evidence" value="ECO:0007669"/>
    <property type="project" value="UniProtKB-KW"/>
</dbReference>
<feature type="domain" description="NodB homology" evidence="9">
    <location>
        <begin position="512"/>
        <end position="750"/>
    </location>
</feature>
<keyword evidence="2" id="KW-0479">Metal-binding</keyword>
<keyword evidence="4" id="KW-0146">Chitin degradation</keyword>